<dbReference type="PANTHER" id="PTHR30199">
    <property type="entry name" value="MFS FAMILY TRANSPORTER, PREDICTED SUBSTRATE BENZOATE"/>
    <property type="match status" value="1"/>
</dbReference>
<dbReference type="AlphaFoldDB" id="A0A8J7UZS4"/>
<feature type="transmembrane region" description="Helical" evidence="1">
    <location>
        <begin position="38"/>
        <end position="58"/>
    </location>
</feature>
<dbReference type="InterPro" id="IPR004711">
    <property type="entry name" value="Benzoate_Transporter"/>
</dbReference>
<feature type="transmembrane region" description="Helical" evidence="1">
    <location>
        <begin position="292"/>
        <end position="312"/>
    </location>
</feature>
<dbReference type="GO" id="GO:0005886">
    <property type="term" value="C:plasma membrane"/>
    <property type="evidence" value="ECO:0007669"/>
    <property type="project" value="TreeGrafter"/>
</dbReference>
<dbReference type="GO" id="GO:0042925">
    <property type="term" value="F:benzoate transmembrane transporter activity"/>
    <property type="evidence" value="ECO:0007669"/>
    <property type="project" value="InterPro"/>
</dbReference>
<feature type="transmembrane region" description="Helical" evidence="1">
    <location>
        <begin position="65"/>
        <end position="84"/>
    </location>
</feature>
<keyword evidence="3" id="KW-1185">Reference proteome</keyword>
<evidence type="ECO:0000313" key="2">
    <source>
        <dbReference type="EMBL" id="MBP5855991.1"/>
    </source>
</evidence>
<protein>
    <submittedName>
        <fullName evidence="2">Benzoate/H(+) symporter BenE family transporter</fullName>
    </submittedName>
</protein>
<evidence type="ECO:0000313" key="3">
    <source>
        <dbReference type="Proteomes" id="UP000672602"/>
    </source>
</evidence>
<feature type="transmembrane region" description="Helical" evidence="1">
    <location>
        <begin position="319"/>
        <end position="340"/>
    </location>
</feature>
<dbReference type="Pfam" id="PF03594">
    <property type="entry name" value="BenE"/>
    <property type="match status" value="1"/>
</dbReference>
<dbReference type="NCBIfam" id="TIGR00843">
    <property type="entry name" value="benE"/>
    <property type="match status" value="1"/>
</dbReference>
<feature type="transmembrane region" description="Helical" evidence="1">
    <location>
        <begin position="195"/>
        <end position="220"/>
    </location>
</feature>
<sequence>MRPSLVSSALVAALVGFGGSGAVVLSAIQAVGATPVESASWLTALCLSMAGTSFWLSWRHRMPILAAWSTPGAALLGATAVGGATGPYDIQTAVGAFLAAGALILASGLLRPLSDAIARIPGAVAAAMLAGVLIAFPIAMFDAATADPLLILPLIGLYLVARLISTAWAVILVIGAAVAWAMALDRVAAIDGTLAVADLTLITPTFTVESLIGLALPLFLVSMASQNLPGFAVLRAAGYEPPARSALTVTGIASIVTAPFGAHTTTMAAITAALCTGPDTHPDPAQRWKSGLFYAFFYLVLAAVGVSLVSAFSALPASIVTTVAGLALLTPLMGALKAAMAPEETRFAATATLAATASGLTLLGVGSAFWGLALGLLVLGLEALARRLKG</sequence>
<feature type="transmembrane region" description="Helical" evidence="1">
    <location>
        <begin position="122"/>
        <end position="144"/>
    </location>
</feature>
<reference evidence="2" key="1">
    <citation type="submission" date="2021-04" db="EMBL/GenBank/DDBJ databases">
        <authorList>
            <person name="Zhang D.-C."/>
        </authorList>
    </citation>
    <scope>NUCLEOTIDE SEQUENCE</scope>
    <source>
        <strain evidence="2">CGMCC 1.15697</strain>
    </source>
</reference>
<dbReference type="EMBL" id="JAGMWN010000001">
    <property type="protein sequence ID" value="MBP5855991.1"/>
    <property type="molecule type" value="Genomic_DNA"/>
</dbReference>
<feature type="transmembrane region" description="Helical" evidence="1">
    <location>
        <begin position="90"/>
        <end position="110"/>
    </location>
</feature>
<dbReference type="RefSeq" id="WP_210680547.1">
    <property type="nucleotide sequence ID" value="NZ_JAGMWN010000001.1"/>
</dbReference>
<keyword evidence="1" id="KW-1133">Transmembrane helix</keyword>
<accession>A0A8J7UZS4</accession>
<feature type="transmembrane region" description="Helical" evidence="1">
    <location>
        <begin position="150"/>
        <end position="183"/>
    </location>
</feature>
<organism evidence="2 3">
    <name type="scientific">Marivibrio halodurans</name>
    <dbReference type="NCBI Taxonomy" id="2039722"/>
    <lineage>
        <taxon>Bacteria</taxon>
        <taxon>Pseudomonadati</taxon>
        <taxon>Pseudomonadota</taxon>
        <taxon>Alphaproteobacteria</taxon>
        <taxon>Rhodospirillales</taxon>
        <taxon>Rhodospirillaceae</taxon>
        <taxon>Marivibrio</taxon>
    </lineage>
</organism>
<keyword evidence="1" id="KW-0812">Transmembrane</keyword>
<gene>
    <name evidence="2" type="ORF">KAJ83_03155</name>
</gene>
<feature type="transmembrane region" description="Helical" evidence="1">
    <location>
        <begin position="360"/>
        <end position="385"/>
    </location>
</feature>
<comment type="caution">
    <text evidence="2">The sequence shown here is derived from an EMBL/GenBank/DDBJ whole genome shotgun (WGS) entry which is preliminary data.</text>
</comment>
<dbReference type="Proteomes" id="UP000672602">
    <property type="component" value="Unassembled WGS sequence"/>
</dbReference>
<name>A0A8J7UZS4_9PROT</name>
<keyword evidence="1" id="KW-0472">Membrane</keyword>
<evidence type="ECO:0000256" key="1">
    <source>
        <dbReference type="SAM" id="Phobius"/>
    </source>
</evidence>
<dbReference type="PANTHER" id="PTHR30199:SF0">
    <property type="entry name" value="INNER MEMBRANE PROTEIN YDCO"/>
    <property type="match status" value="1"/>
</dbReference>
<proteinExistence type="predicted"/>